<dbReference type="OrthoDB" id="4500247at2"/>
<dbReference type="PANTHER" id="PTHR30461:SF23">
    <property type="entry name" value="DNA RECOMBINASE-RELATED"/>
    <property type="match status" value="1"/>
</dbReference>
<dbReference type="InterPro" id="IPR011109">
    <property type="entry name" value="DNA_bind_recombinase_dom"/>
</dbReference>
<name>A0A378TB10_9MYCO</name>
<dbReference type="InterPro" id="IPR038109">
    <property type="entry name" value="DNA_bind_recomb_sf"/>
</dbReference>
<dbReference type="CDD" id="cd00338">
    <property type="entry name" value="Ser_Recombinase"/>
    <property type="match status" value="1"/>
</dbReference>
<dbReference type="EMBL" id="UGQT01000001">
    <property type="protein sequence ID" value="STZ57654.1"/>
    <property type="molecule type" value="Genomic_DNA"/>
</dbReference>
<dbReference type="SUPFAM" id="SSF53041">
    <property type="entry name" value="Resolvase-like"/>
    <property type="match status" value="1"/>
</dbReference>
<sequence>MASDRCVLYARISYDRSGERVGVDRQLVELRKLAKQRDFEVVAEVTDNDISASKDLHRPGYESIWELVRAEQIDAVVVWQTSRLTRSRRERAAVISEFGRHRVDVVAVKGPSLELRTAYGRGVADLMTAFDTMESEVKSERVSAAIADLARKGRAWGLTPYGWDSAEAGVWTINRHEAGVVKEIVGRILAHQTLNSIQRRLNERGEPAPAFALWQKLPEDLREQRLAKLVAKGRGVPSRRWADSTIRAIALRDANAGVRARLDDATVTAGCWPVIIKRTQHERVRAMLSAPQRRAHTGPRPGARRHLLTSGIGLCGPCGGVLRVATRTGRRTEQRIYQCATKGCTGRRQDHVDALVERVVIGRLADPEVWARITAYSDDGDEASQALIERCEGLQRRLDDAADLYAQGGITAAQLQRITATIAPDLDIAQRERDAALRTTDVTELEDLAGPEVATRWGAMAVSQRRAVLDALGVTVTLLPRAKKGPGFEPETVKVTWILQPS</sequence>
<dbReference type="SMART" id="SM00857">
    <property type="entry name" value="Resolvase"/>
    <property type="match status" value="1"/>
</dbReference>
<dbReference type="InterPro" id="IPR036162">
    <property type="entry name" value="Resolvase-like_N_sf"/>
</dbReference>
<dbReference type="PROSITE" id="PS51737">
    <property type="entry name" value="RECOMBINASE_DNA_BIND"/>
    <property type="match status" value="1"/>
</dbReference>
<feature type="domain" description="Recombinase" evidence="2">
    <location>
        <begin position="160"/>
        <end position="294"/>
    </location>
</feature>
<dbReference type="GO" id="GO:0000150">
    <property type="term" value="F:DNA strand exchange activity"/>
    <property type="evidence" value="ECO:0007669"/>
    <property type="project" value="InterPro"/>
</dbReference>
<dbReference type="PANTHER" id="PTHR30461">
    <property type="entry name" value="DNA-INVERTASE FROM LAMBDOID PROPHAGE"/>
    <property type="match status" value="1"/>
</dbReference>
<accession>A0A378TB10</accession>
<feature type="domain" description="Resolvase/invertase-type recombinase catalytic" evidence="1">
    <location>
        <begin position="5"/>
        <end position="153"/>
    </location>
</feature>
<dbReference type="Pfam" id="PF00239">
    <property type="entry name" value="Resolvase"/>
    <property type="match status" value="1"/>
</dbReference>
<protein>
    <submittedName>
        <fullName evidence="3">Recombinase</fullName>
    </submittedName>
</protein>
<dbReference type="Gene3D" id="3.90.1750.20">
    <property type="entry name" value="Putative Large Serine Recombinase, Chain B, Domain 2"/>
    <property type="match status" value="1"/>
</dbReference>
<organism evidence="3 4">
    <name type="scientific">Mycolicibacterium tokaiense</name>
    <dbReference type="NCBI Taxonomy" id="39695"/>
    <lineage>
        <taxon>Bacteria</taxon>
        <taxon>Bacillati</taxon>
        <taxon>Actinomycetota</taxon>
        <taxon>Actinomycetes</taxon>
        <taxon>Mycobacteriales</taxon>
        <taxon>Mycobacteriaceae</taxon>
        <taxon>Mycolicibacterium</taxon>
    </lineage>
</organism>
<dbReference type="InterPro" id="IPR006119">
    <property type="entry name" value="Resolv_N"/>
</dbReference>
<keyword evidence="4" id="KW-1185">Reference proteome</keyword>
<evidence type="ECO:0000259" key="1">
    <source>
        <dbReference type="PROSITE" id="PS51736"/>
    </source>
</evidence>
<dbReference type="RefSeq" id="WP_115277813.1">
    <property type="nucleotide sequence ID" value="NZ_AP022600.1"/>
</dbReference>
<dbReference type="InterPro" id="IPR050639">
    <property type="entry name" value="SSR_resolvase"/>
</dbReference>
<dbReference type="AlphaFoldDB" id="A0A378TB10"/>
<dbReference type="Gene3D" id="3.40.50.1390">
    <property type="entry name" value="Resolvase, N-terminal catalytic domain"/>
    <property type="match status" value="1"/>
</dbReference>
<gene>
    <name evidence="3" type="ORF">NCTC10821_01158</name>
</gene>
<evidence type="ECO:0000313" key="4">
    <source>
        <dbReference type="Proteomes" id="UP000254978"/>
    </source>
</evidence>
<dbReference type="GO" id="GO:0003677">
    <property type="term" value="F:DNA binding"/>
    <property type="evidence" value="ECO:0007669"/>
    <property type="project" value="InterPro"/>
</dbReference>
<proteinExistence type="predicted"/>
<evidence type="ECO:0000259" key="2">
    <source>
        <dbReference type="PROSITE" id="PS51737"/>
    </source>
</evidence>
<reference evidence="3 4" key="1">
    <citation type="submission" date="2018-06" db="EMBL/GenBank/DDBJ databases">
        <authorList>
            <consortium name="Pathogen Informatics"/>
            <person name="Doyle S."/>
        </authorList>
    </citation>
    <scope>NUCLEOTIDE SEQUENCE [LARGE SCALE GENOMIC DNA]</scope>
    <source>
        <strain evidence="3 4">NCTC10821</strain>
    </source>
</reference>
<evidence type="ECO:0000313" key="3">
    <source>
        <dbReference type="EMBL" id="STZ57654.1"/>
    </source>
</evidence>
<dbReference type="PROSITE" id="PS51736">
    <property type="entry name" value="RECOMBINASES_3"/>
    <property type="match status" value="1"/>
</dbReference>
<dbReference type="Proteomes" id="UP000254978">
    <property type="component" value="Unassembled WGS sequence"/>
</dbReference>